<evidence type="ECO:0008006" key="4">
    <source>
        <dbReference type="Google" id="ProtNLM"/>
    </source>
</evidence>
<dbReference type="Pfam" id="PF10677">
    <property type="entry name" value="DUF2490"/>
    <property type="match status" value="1"/>
</dbReference>
<dbReference type="InterPro" id="IPR019619">
    <property type="entry name" value="DUF2490"/>
</dbReference>
<accession>A0A1M5G537</accession>
<evidence type="ECO:0000313" key="2">
    <source>
        <dbReference type="EMBL" id="SHF98532.1"/>
    </source>
</evidence>
<evidence type="ECO:0000313" key="3">
    <source>
        <dbReference type="Proteomes" id="UP000184368"/>
    </source>
</evidence>
<keyword evidence="1" id="KW-0732">Signal</keyword>
<proteinExistence type="predicted"/>
<organism evidence="2 3">
    <name type="scientific">Cnuella takakiae</name>
    <dbReference type="NCBI Taxonomy" id="1302690"/>
    <lineage>
        <taxon>Bacteria</taxon>
        <taxon>Pseudomonadati</taxon>
        <taxon>Bacteroidota</taxon>
        <taxon>Chitinophagia</taxon>
        <taxon>Chitinophagales</taxon>
        <taxon>Chitinophagaceae</taxon>
        <taxon>Cnuella</taxon>
    </lineage>
</organism>
<reference evidence="2 3" key="1">
    <citation type="submission" date="2016-11" db="EMBL/GenBank/DDBJ databases">
        <authorList>
            <person name="Jaros S."/>
            <person name="Januszkiewicz K."/>
            <person name="Wedrychowicz H."/>
        </authorList>
    </citation>
    <scope>NUCLEOTIDE SEQUENCE [LARGE SCALE GENOMIC DNA]</scope>
    <source>
        <strain evidence="2 3">DSM 26897</strain>
    </source>
</reference>
<dbReference type="Proteomes" id="UP000184368">
    <property type="component" value="Unassembled WGS sequence"/>
</dbReference>
<evidence type="ECO:0000256" key="1">
    <source>
        <dbReference type="SAM" id="SignalP"/>
    </source>
</evidence>
<feature type="signal peptide" evidence="1">
    <location>
        <begin position="1"/>
        <end position="18"/>
    </location>
</feature>
<dbReference type="STRING" id="1302690.BUE76_10790"/>
<protein>
    <recommendedName>
        <fullName evidence="4">DUF2490 domain-containing protein</fullName>
    </recommendedName>
</protein>
<dbReference type="AlphaFoldDB" id="A0A1M5G537"/>
<keyword evidence="3" id="KW-1185">Reference proteome</keyword>
<dbReference type="RefSeq" id="WP_073046068.1">
    <property type="nucleotide sequence ID" value="NZ_FQUO01000015.1"/>
</dbReference>
<sequence>MKTAAILSFLLLSLGAGAQKQVSTNSQTWLGLIQQVRFSNRWGLSADLHFRTADNFVQGKNIVLGRIGATYYPGDRTQVSAGYAHFHYYPGENHPQDARPEQRLWQQVLWTTHASRLRVQNRLRLEERWRKHVDSRGGITDDYDFNWRTRMQLQLLYPLGNKPFGPGSLALMAADEAMLNLGREIQYNIFDQNRLIAGVQLQVNKNDFLQIGYMHIFQQQASGNKYRQSHVARIYYTRNIDLRRQRTVAVTL</sequence>
<feature type="chain" id="PRO_5012702767" description="DUF2490 domain-containing protein" evidence="1">
    <location>
        <begin position="19"/>
        <end position="252"/>
    </location>
</feature>
<dbReference type="OrthoDB" id="1118734at2"/>
<dbReference type="EMBL" id="FQUO01000015">
    <property type="protein sequence ID" value="SHF98532.1"/>
    <property type="molecule type" value="Genomic_DNA"/>
</dbReference>
<name>A0A1M5G537_9BACT</name>
<gene>
    <name evidence="2" type="ORF">SAMN05444008_11596</name>
</gene>